<name>X1IPI5_9ZZZZ</name>
<dbReference type="EMBL" id="BARU01029532">
    <property type="protein sequence ID" value="GAH68009.1"/>
    <property type="molecule type" value="Genomic_DNA"/>
</dbReference>
<evidence type="ECO:0008006" key="2">
    <source>
        <dbReference type="Google" id="ProtNLM"/>
    </source>
</evidence>
<feature type="non-terminal residue" evidence="1">
    <location>
        <position position="1"/>
    </location>
</feature>
<dbReference type="Gene3D" id="3.90.110.10">
    <property type="entry name" value="Lactate dehydrogenase/glycoside hydrolase, family 4, C-terminal"/>
    <property type="match status" value="1"/>
</dbReference>
<comment type="caution">
    <text evidence="1">The sequence shown here is derived from an EMBL/GenBank/DDBJ whole genome shotgun (WGS) entry which is preliminary data.</text>
</comment>
<sequence>ALCDWNMRMYDLAAEACIQRSPKLAAHALMVDPLSASCCCPAEIRQMTEELFEAEKEFLPGF</sequence>
<dbReference type="InterPro" id="IPR015955">
    <property type="entry name" value="Lactate_DH/Glyco_Ohase_4_C"/>
</dbReference>
<accession>X1IPI5</accession>
<dbReference type="SUPFAM" id="SSF56327">
    <property type="entry name" value="LDH C-terminal domain-like"/>
    <property type="match status" value="1"/>
</dbReference>
<organism evidence="1">
    <name type="scientific">marine sediment metagenome</name>
    <dbReference type="NCBI Taxonomy" id="412755"/>
    <lineage>
        <taxon>unclassified sequences</taxon>
        <taxon>metagenomes</taxon>
        <taxon>ecological metagenomes</taxon>
    </lineage>
</organism>
<gene>
    <name evidence="1" type="ORF">S03H2_46967</name>
</gene>
<protein>
    <recommendedName>
        <fullName evidence="2">Glycosyl hydrolase family 4 C-terminal domain-containing protein</fullName>
    </recommendedName>
</protein>
<dbReference type="GO" id="GO:0016616">
    <property type="term" value="F:oxidoreductase activity, acting on the CH-OH group of donors, NAD or NADP as acceptor"/>
    <property type="evidence" value="ECO:0007669"/>
    <property type="project" value="InterPro"/>
</dbReference>
<dbReference type="AlphaFoldDB" id="X1IPI5"/>
<evidence type="ECO:0000313" key="1">
    <source>
        <dbReference type="EMBL" id="GAH68009.1"/>
    </source>
</evidence>
<proteinExistence type="predicted"/>
<reference evidence="1" key="1">
    <citation type="journal article" date="2014" name="Front. Microbiol.">
        <title>High frequency of phylogenetically diverse reductive dehalogenase-homologous genes in deep subseafloor sedimentary metagenomes.</title>
        <authorList>
            <person name="Kawai M."/>
            <person name="Futagami T."/>
            <person name="Toyoda A."/>
            <person name="Takaki Y."/>
            <person name="Nishi S."/>
            <person name="Hori S."/>
            <person name="Arai W."/>
            <person name="Tsubouchi T."/>
            <person name="Morono Y."/>
            <person name="Uchiyama I."/>
            <person name="Ito T."/>
            <person name="Fujiyama A."/>
            <person name="Inagaki F."/>
            <person name="Takami H."/>
        </authorList>
    </citation>
    <scope>NUCLEOTIDE SEQUENCE</scope>
    <source>
        <strain evidence="1">Expedition CK06-06</strain>
    </source>
</reference>